<dbReference type="AlphaFoldDB" id="W3XGQ3"/>
<dbReference type="KEGG" id="pfy:PFICI_02642"/>
<keyword evidence="3" id="KW-1185">Reference proteome</keyword>
<dbReference type="Proteomes" id="UP000030651">
    <property type="component" value="Unassembled WGS sequence"/>
</dbReference>
<dbReference type="OrthoDB" id="4456362at2759"/>
<feature type="domain" description="SnoaL-like" evidence="1">
    <location>
        <begin position="14"/>
        <end position="141"/>
    </location>
</feature>
<dbReference type="GeneID" id="19267655"/>
<evidence type="ECO:0000313" key="3">
    <source>
        <dbReference type="Proteomes" id="UP000030651"/>
    </source>
</evidence>
<sequence>MSDISVAHADAQIITTKKARYGRYVDTKQWDRFSEIALPHATFRFLDTDKTPLSVGKTQLVFNSTSEFTSFFSDAFARANTLHMFGPGDLEQVAYDEIEAIWAMEDEIIIKDSLGLYELRGGGYYHETWKRHKGDWFIKSLELRRTYTKSSWLAKDAKQSSKF</sequence>
<dbReference type="HOGENOM" id="CLU_106738_11_0_1"/>
<dbReference type="InterPro" id="IPR032710">
    <property type="entry name" value="NTF2-like_dom_sf"/>
</dbReference>
<reference evidence="3" key="1">
    <citation type="journal article" date="2015" name="BMC Genomics">
        <title>Genomic and transcriptomic analysis of the endophytic fungus Pestalotiopsis fici reveals its lifestyle and high potential for synthesis of natural products.</title>
        <authorList>
            <person name="Wang X."/>
            <person name="Zhang X."/>
            <person name="Liu L."/>
            <person name="Xiang M."/>
            <person name="Wang W."/>
            <person name="Sun X."/>
            <person name="Che Y."/>
            <person name="Guo L."/>
            <person name="Liu G."/>
            <person name="Guo L."/>
            <person name="Wang C."/>
            <person name="Yin W.B."/>
            <person name="Stadler M."/>
            <person name="Zhang X."/>
            <person name="Liu X."/>
        </authorList>
    </citation>
    <scope>NUCLEOTIDE SEQUENCE [LARGE SCALE GENOMIC DNA]</scope>
    <source>
        <strain evidence="3">W106-1 / CGMCC3.15140</strain>
    </source>
</reference>
<dbReference type="InterPro" id="IPR037401">
    <property type="entry name" value="SnoaL-like"/>
</dbReference>
<gene>
    <name evidence="2" type="ORF">PFICI_02642</name>
</gene>
<proteinExistence type="predicted"/>
<evidence type="ECO:0000259" key="1">
    <source>
        <dbReference type="Pfam" id="PF13577"/>
    </source>
</evidence>
<dbReference type="Pfam" id="PF13577">
    <property type="entry name" value="SnoaL_4"/>
    <property type="match status" value="1"/>
</dbReference>
<organism evidence="2 3">
    <name type="scientific">Pestalotiopsis fici (strain W106-1 / CGMCC3.15140)</name>
    <dbReference type="NCBI Taxonomy" id="1229662"/>
    <lineage>
        <taxon>Eukaryota</taxon>
        <taxon>Fungi</taxon>
        <taxon>Dikarya</taxon>
        <taxon>Ascomycota</taxon>
        <taxon>Pezizomycotina</taxon>
        <taxon>Sordariomycetes</taxon>
        <taxon>Xylariomycetidae</taxon>
        <taxon>Amphisphaeriales</taxon>
        <taxon>Sporocadaceae</taxon>
        <taxon>Pestalotiopsis</taxon>
    </lineage>
</organism>
<dbReference type="OMA" id="GFYYETW"/>
<name>W3XGQ3_PESFW</name>
<dbReference type="EMBL" id="KI912110">
    <property type="protein sequence ID" value="ETS84617.1"/>
    <property type="molecule type" value="Genomic_DNA"/>
</dbReference>
<dbReference type="eggNOG" id="ENOG502SVFZ">
    <property type="taxonomic scope" value="Eukaryota"/>
</dbReference>
<accession>W3XGQ3</accession>
<dbReference type="SUPFAM" id="SSF54427">
    <property type="entry name" value="NTF2-like"/>
    <property type="match status" value="1"/>
</dbReference>
<evidence type="ECO:0000313" key="2">
    <source>
        <dbReference type="EMBL" id="ETS84617.1"/>
    </source>
</evidence>
<protein>
    <recommendedName>
        <fullName evidence="1">SnoaL-like domain-containing protein</fullName>
    </recommendedName>
</protein>
<dbReference type="RefSeq" id="XP_007829414.1">
    <property type="nucleotide sequence ID" value="XM_007831223.1"/>
</dbReference>
<dbReference type="Gene3D" id="3.10.450.50">
    <property type="match status" value="1"/>
</dbReference>
<dbReference type="InParanoid" id="W3XGQ3"/>